<evidence type="ECO:0000256" key="1">
    <source>
        <dbReference type="PROSITE-ProRule" id="PRU00339"/>
    </source>
</evidence>
<dbReference type="PROSITE" id="PS50005">
    <property type="entry name" value="TPR"/>
    <property type="match status" value="1"/>
</dbReference>
<dbReference type="InterPro" id="IPR019734">
    <property type="entry name" value="TPR_rpt"/>
</dbReference>
<accession>F0S7E8</accession>
<reference evidence="3 4" key="1">
    <citation type="journal article" date="2011" name="Stand. Genomic Sci.">
        <title>Complete genome sequence of the gliding, heparinolytic Pedobacter saltans type strain (113).</title>
        <authorList>
            <person name="Liolios K."/>
            <person name="Sikorski J."/>
            <person name="Lu M."/>
            <person name="Nolan M."/>
            <person name="Lapidus A."/>
            <person name="Lucas S."/>
            <person name="Hammon N."/>
            <person name="Deshpande S."/>
            <person name="Cheng J.F."/>
            <person name="Tapia R."/>
            <person name="Han C."/>
            <person name="Goodwin L."/>
            <person name="Pitluck S."/>
            <person name="Huntemann M."/>
            <person name="Ivanova N."/>
            <person name="Pagani I."/>
            <person name="Mavromatis K."/>
            <person name="Ovchinikova G."/>
            <person name="Pati A."/>
            <person name="Chen A."/>
            <person name="Palaniappan K."/>
            <person name="Land M."/>
            <person name="Hauser L."/>
            <person name="Brambilla E.M."/>
            <person name="Kotsyurbenko O."/>
            <person name="Rohde M."/>
            <person name="Tindall B.J."/>
            <person name="Abt B."/>
            <person name="Goker M."/>
            <person name="Detter J.C."/>
            <person name="Woyke T."/>
            <person name="Bristow J."/>
            <person name="Eisen J.A."/>
            <person name="Markowitz V."/>
            <person name="Hugenholtz P."/>
            <person name="Klenk H.P."/>
            <person name="Kyrpides N.C."/>
        </authorList>
    </citation>
    <scope>NUCLEOTIDE SEQUENCE [LARGE SCALE GENOMIC DNA]</scope>
    <source>
        <strain evidence="4">ATCC 51119 / DSM 12145 / JCM 21818 / LMG 10337 / NBRC 100064 / NCIMB 13643</strain>
    </source>
</reference>
<dbReference type="SUPFAM" id="SSF48452">
    <property type="entry name" value="TPR-like"/>
    <property type="match status" value="1"/>
</dbReference>
<evidence type="ECO:0000313" key="4">
    <source>
        <dbReference type="Proteomes" id="UP000000310"/>
    </source>
</evidence>
<proteinExistence type="predicted"/>
<dbReference type="HOGENOM" id="CLU_053131_0_0_10"/>
<dbReference type="Pfam" id="PF19413">
    <property type="entry name" value="YaiO"/>
    <property type="match status" value="1"/>
</dbReference>
<dbReference type="STRING" id="762903.Pedsa_0595"/>
<evidence type="ECO:0000259" key="2">
    <source>
        <dbReference type="Pfam" id="PF19413"/>
    </source>
</evidence>
<reference evidence="4" key="2">
    <citation type="submission" date="2011-02" db="EMBL/GenBank/DDBJ databases">
        <title>The complete genome of Pedobacter saltans DSM 12145.</title>
        <authorList>
            <consortium name="US DOE Joint Genome Institute (JGI-PGF)"/>
            <person name="Lucas S."/>
            <person name="Copeland A."/>
            <person name="Lapidus A."/>
            <person name="Bruce D."/>
            <person name="Goodwin L."/>
            <person name="Pitluck S."/>
            <person name="Kyrpides N."/>
            <person name="Mavromatis K."/>
            <person name="Pagani I."/>
            <person name="Ivanova N."/>
            <person name="Ovchinnikova G."/>
            <person name="Lu M."/>
            <person name="Detter J.C."/>
            <person name="Han C."/>
            <person name="Land M."/>
            <person name="Hauser L."/>
            <person name="Markowitz V."/>
            <person name="Cheng J.-F."/>
            <person name="Hugenholtz P."/>
            <person name="Woyke T."/>
            <person name="Wu D."/>
            <person name="Tindall B."/>
            <person name="Pomrenke H.G."/>
            <person name="Brambilla E."/>
            <person name="Klenk H.-P."/>
            <person name="Eisen J.A."/>
        </authorList>
    </citation>
    <scope>NUCLEOTIDE SEQUENCE [LARGE SCALE GENOMIC DNA]</scope>
    <source>
        <strain evidence="4">ATCC 51119 / DSM 12145 / JCM 21818 / LMG 10337 / NBRC 100064 / NCIMB 13643</strain>
    </source>
</reference>
<dbReference type="AlphaFoldDB" id="F0S7E8"/>
<dbReference type="NCBIfam" id="TIGR04390">
    <property type="entry name" value="OMP_YaiO_dom"/>
    <property type="match status" value="1"/>
</dbReference>
<dbReference type="KEGG" id="psn:Pedsa_0595"/>
<feature type="domain" description="YaiO beta-barrel" evidence="2">
    <location>
        <begin position="198"/>
        <end position="370"/>
    </location>
</feature>
<dbReference type="Pfam" id="PF14559">
    <property type="entry name" value="TPR_19"/>
    <property type="match status" value="2"/>
</dbReference>
<keyword evidence="4" id="KW-1185">Reference proteome</keyword>
<protein>
    <recommendedName>
        <fullName evidence="2">YaiO beta-barrel domain-containing protein</fullName>
    </recommendedName>
</protein>
<dbReference type="InterPro" id="IPR030887">
    <property type="entry name" value="Beta-barrel_YaiO"/>
</dbReference>
<evidence type="ECO:0000313" key="3">
    <source>
        <dbReference type="EMBL" id="ADY51173.1"/>
    </source>
</evidence>
<feature type="repeat" description="TPR" evidence="1">
    <location>
        <begin position="149"/>
        <end position="182"/>
    </location>
</feature>
<sequence length="432" mass="50274">MNFFCKLARKWHTEFYLSAMRKIFYFVFYTFLFPLFSVAQEASVSADELFSRARKQAFEYKNYVQAINLSKQALQQAPEYTDISIFLGRLYTWSDKIDSARNVFDKLDKRGVQDEDFFMAYASLEYWNDGYTKANMLLDKGLSFHPDSQDLWFLKAKVNYSNNQYEPAQKAIDNLLKLNPKHTEARALAKNIQDFLAKNTIGVSYNFVHFDKQFDDNWHIVSASYKRATSIGSVIFKTNYANKFASNGLQFELEAYPRLSKMFYLYVGTGYSNDVGIFPKYRTGVSVYANLPHSFEGEVGYRQLYFSNSIWMYTASVGKYYQDFWFNMRTYLTPGSESISQSYAATVRYYTKGANDYLSFVIGSGLSPEENRSNLLDNSPYKLKTFKVGAEYNFSINKTNLFSLSSTYYNQEFRPKERGNQLDIILGYSKTF</sequence>
<keyword evidence="1" id="KW-0802">TPR repeat</keyword>
<organism evidence="3 4">
    <name type="scientific">Pseudopedobacter saltans (strain ATCC 51119 / DSM 12145 / JCM 21818 / CCUG 39354 / LMG 10337 / NBRC 100064 / NCIMB 13643)</name>
    <name type="common">Pedobacter saltans</name>
    <dbReference type="NCBI Taxonomy" id="762903"/>
    <lineage>
        <taxon>Bacteria</taxon>
        <taxon>Pseudomonadati</taxon>
        <taxon>Bacteroidota</taxon>
        <taxon>Sphingobacteriia</taxon>
        <taxon>Sphingobacteriales</taxon>
        <taxon>Sphingobacteriaceae</taxon>
        <taxon>Pseudopedobacter</taxon>
    </lineage>
</organism>
<dbReference type="Proteomes" id="UP000000310">
    <property type="component" value="Chromosome"/>
</dbReference>
<dbReference type="eggNOG" id="COG0457">
    <property type="taxonomic scope" value="Bacteria"/>
</dbReference>
<dbReference type="Gene3D" id="1.25.40.10">
    <property type="entry name" value="Tetratricopeptide repeat domain"/>
    <property type="match status" value="2"/>
</dbReference>
<gene>
    <name evidence="3" type="ordered locus">Pedsa_0595</name>
</gene>
<dbReference type="EMBL" id="CP002545">
    <property type="protein sequence ID" value="ADY51173.1"/>
    <property type="molecule type" value="Genomic_DNA"/>
</dbReference>
<name>F0S7E8_PSESL</name>
<dbReference type="InterPro" id="IPR011990">
    <property type="entry name" value="TPR-like_helical_dom_sf"/>
</dbReference>